<dbReference type="EMBL" id="BSXW01001677">
    <property type="protein sequence ID" value="GMF38455.1"/>
    <property type="molecule type" value="Genomic_DNA"/>
</dbReference>
<dbReference type="AlphaFoldDB" id="A0A9W6XHA0"/>
<reference evidence="1" key="1">
    <citation type="submission" date="2023-04" db="EMBL/GenBank/DDBJ databases">
        <title>Phytophthora lilii NBRC 32176.</title>
        <authorList>
            <person name="Ichikawa N."/>
            <person name="Sato H."/>
            <person name="Tonouchi N."/>
        </authorList>
    </citation>
    <scope>NUCLEOTIDE SEQUENCE</scope>
    <source>
        <strain evidence="1">NBRC 32176</strain>
    </source>
</reference>
<protein>
    <submittedName>
        <fullName evidence="1">Unnamed protein product</fullName>
    </submittedName>
</protein>
<proteinExistence type="predicted"/>
<name>A0A9W6XHA0_9STRA</name>
<evidence type="ECO:0000313" key="1">
    <source>
        <dbReference type="EMBL" id="GMF38455.1"/>
    </source>
</evidence>
<dbReference type="OrthoDB" id="164504at2759"/>
<dbReference type="Proteomes" id="UP001165083">
    <property type="component" value="Unassembled WGS sequence"/>
</dbReference>
<gene>
    <name evidence="1" type="ORF">Plil01_001605900</name>
</gene>
<comment type="caution">
    <text evidence="1">The sequence shown here is derived from an EMBL/GenBank/DDBJ whole genome shotgun (WGS) entry which is preliminary data.</text>
</comment>
<organism evidence="1 2">
    <name type="scientific">Phytophthora lilii</name>
    <dbReference type="NCBI Taxonomy" id="2077276"/>
    <lineage>
        <taxon>Eukaryota</taxon>
        <taxon>Sar</taxon>
        <taxon>Stramenopiles</taxon>
        <taxon>Oomycota</taxon>
        <taxon>Peronosporomycetes</taxon>
        <taxon>Peronosporales</taxon>
        <taxon>Peronosporaceae</taxon>
        <taxon>Phytophthora</taxon>
    </lineage>
</organism>
<evidence type="ECO:0000313" key="2">
    <source>
        <dbReference type="Proteomes" id="UP001165083"/>
    </source>
</evidence>
<accession>A0A9W6XHA0</accession>
<sequence length="162" mass="18185">MSTNLRKCCWGHAQSSDGAPEKLELPIILDARAHLLEAICLVDEAIKPFCLEYLQFESESSQVMLQPIVFSLAVAVELGADERGRGTSDARPIDTDTRELRRLLDRVETCFGTSYFSSQTTFGENIVWWKLIGTEFKWTEVVAQRRVITASLGARSTRGSRN</sequence>
<keyword evidence="2" id="KW-1185">Reference proteome</keyword>